<name>A0ABX7P168_9BACT</name>
<organism evidence="1 2">
    <name type="scientific">Pyxidicoccus parkwayensis</name>
    <dbReference type="NCBI Taxonomy" id="2813578"/>
    <lineage>
        <taxon>Bacteria</taxon>
        <taxon>Pseudomonadati</taxon>
        <taxon>Myxococcota</taxon>
        <taxon>Myxococcia</taxon>
        <taxon>Myxococcales</taxon>
        <taxon>Cystobacterineae</taxon>
        <taxon>Myxococcaceae</taxon>
        <taxon>Pyxidicoccus</taxon>
    </lineage>
</organism>
<dbReference type="RefSeq" id="WP_206725096.1">
    <property type="nucleotide sequence ID" value="NZ_CP071090.1"/>
</dbReference>
<evidence type="ECO:0000313" key="1">
    <source>
        <dbReference type="EMBL" id="QSQ23524.1"/>
    </source>
</evidence>
<accession>A0ABX7P168</accession>
<reference evidence="1 2" key="1">
    <citation type="submission" date="2021-02" db="EMBL/GenBank/DDBJ databases">
        <title>De Novo genome assembly of isolated myxobacteria.</title>
        <authorList>
            <person name="Stevens D.C."/>
        </authorList>
    </citation>
    <scope>NUCLEOTIDE SEQUENCE [LARGE SCALE GENOMIC DNA]</scope>
    <source>
        <strain evidence="2">SCPEA02</strain>
    </source>
</reference>
<sequence length="142" mass="15578">MPERSFHSEVVGAWRDGWAGHLSQQELVDVFERVLATLWCRAHLSLGDITLMAIVDRVLHEGVRVYPHLAPLKVEASGTDFGALREAAPRVAVALLEESLVFLVVELLRVLGVLTGEILTPGLHAELRKVQVRPADERGGSS</sequence>
<protein>
    <submittedName>
        <fullName evidence="1">Uncharacterized protein</fullName>
    </submittedName>
</protein>
<dbReference type="Proteomes" id="UP000662747">
    <property type="component" value="Chromosome"/>
</dbReference>
<proteinExistence type="predicted"/>
<gene>
    <name evidence="1" type="ORF">JY651_00625</name>
</gene>
<evidence type="ECO:0000313" key="2">
    <source>
        <dbReference type="Proteomes" id="UP000662747"/>
    </source>
</evidence>
<dbReference type="EMBL" id="CP071090">
    <property type="protein sequence ID" value="QSQ23524.1"/>
    <property type="molecule type" value="Genomic_DNA"/>
</dbReference>
<keyword evidence="2" id="KW-1185">Reference proteome</keyword>